<dbReference type="FunFam" id="1.20.1250.20:FF:000532">
    <property type="entry name" value="SLC (SoLute Carrier) homolog"/>
    <property type="match status" value="1"/>
</dbReference>
<feature type="transmembrane region" description="Helical" evidence="6">
    <location>
        <begin position="69"/>
        <end position="89"/>
    </location>
</feature>
<feature type="transmembrane region" description="Helical" evidence="6">
    <location>
        <begin position="375"/>
        <end position="397"/>
    </location>
</feature>
<protein>
    <submittedName>
        <fullName evidence="7">Uncharacterized protein</fullName>
    </submittedName>
</protein>
<dbReference type="AlphaFoldDB" id="A0A7R8WMR3"/>
<accession>A0A7R8WMR3</accession>
<reference evidence="7" key="1">
    <citation type="submission" date="2020-11" db="EMBL/GenBank/DDBJ databases">
        <authorList>
            <person name="Tran Van P."/>
        </authorList>
    </citation>
    <scope>NUCLEOTIDE SEQUENCE</scope>
</reference>
<feature type="compositionally biased region" description="Polar residues" evidence="5">
    <location>
        <begin position="8"/>
        <end position="23"/>
    </location>
</feature>
<evidence type="ECO:0000256" key="3">
    <source>
        <dbReference type="ARBA" id="ARBA00022989"/>
    </source>
</evidence>
<dbReference type="PANTHER" id="PTHR11662">
    <property type="entry name" value="SOLUTE CARRIER FAMILY 17"/>
    <property type="match status" value="1"/>
</dbReference>
<dbReference type="InterPro" id="IPR020846">
    <property type="entry name" value="MFS_dom"/>
</dbReference>
<dbReference type="PANTHER" id="PTHR11662:SF399">
    <property type="entry name" value="FI19708P1-RELATED"/>
    <property type="match status" value="1"/>
</dbReference>
<organism evidence="7">
    <name type="scientific">Cyprideis torosa</name>
    <dbReference type="NCBI Taxonomy" id="163714"/>
    <lineage>
        <taxon>Eukaryota</taxon>
        <taxon>Metazoa</taxon>
        <taxon>Ecdysozoa</taxon>
        <taxon>Arthropoda</taxon>
        <taxon>Crustacea</taxon>
        <taxon>Oligostraca</taxon>
        <taxon>Ostracoda</taxon>
        <taxon>Podocopa</taxon>
        <taxon>Podocopida</taxon>
        <taxon>Cytherocopina</taxon>
        <taxon>Cytheroidea</taxon>
        <taxon>Cytherideidae</taxon>
        <taxon>Cyprideis</taxon>
    </lineage>
</organism>
<name>A0A7R8WMR3_9CRUS</name>
<dbReference type="Pfam" id="PF07690">
    <property type="entry name" value="MFS_1"/>
    <property type="match status" value="1"/>
</dbReference>
<evidence type="ECO:0000256" key="5">
    <source>
        <dbReference type="SAM" id="MobiDB-lite"/>
    </source>
</evidence>
<proteinExistence type="predicted"/>
<comment type="subcellular location">
    <subcellularLocation>
        <location evidence="1">Membrane</location>
        <topology evidence="1">Multi-pass membrane protein</topology>
    </subcellularLocation>
</comment>
<gene>
    <name evidence="7" type="ORF">CTOB1V02_LOCUS9727</name>
</gene>
<dbReference type="PROSITE" id="PS50850">
    <property type="entry name" value="MFS"/>
    <property type="match status" value="1"/>
</dbReference>
<dbReference type="InterPro" id="IPR050382">
    <property type="entry name" value="MFS_Na/Anion_cotransporter"/>
</dbReference>
<sequence>MERRASLSFDSSESGWCSESTLGSRKGAGQGGSRTELMRERFLKDQVVFYELPAEKVGDYEWDYSTQGLILSSFFWGYILTQLPGAIIGRIYSPKWLLGTGIFVTALGGAFIPLAADVGYGLVLFCRFIQGLGSGFVYPNMHALLATWVPVSERGSYISIIYGGSSLGSVLIWSSSGFISSSFLSWRFVFYLTSGVSFIWFFFWAWLIYDAPFQHPSFTDEEKALAKEFNPKPMSLENIPFLQILTSPPFLAIAVAHFGKTWGFYTIMTELPTYLAALNVNLKYNGILSSLPFFSLLVSGQAVGISADYIYRHKLLGLRRIRKTYNTLGFVLPAIVLFSIYYLGCNVPAVVLAFSMALGTMAFAYSGFEVNHIDLAPDFAGVCLGITNTVATLSGIIAPYSVGKIIHSEQTLERWNLFFLLSTIILVSTNSVYILLASAKEQRWGRMADLALTQEREPPLFVVGDLPRRFSAWLIKSESELG</sequence>
<dbReference type="Gene3D" id="1.20.1250.20">
    <property type="entry name" value="MFS general substrate transporter like domains"/>
    <property type="match status" value="2"/>
</dbReference>
<keyword evidence="4 6" id="KW-0472">Membrane</keyword>
<feature type="transmembrane region" description="Helical" evidence="6">
    <location>
        <begin position="323"/>
        <end position="343"/>
    </location>
</feature>
<feature type="transmembrane region" description="Helical" evidence="6">
    <location>
        <begin position="157"/>
        <end position="176"/>
    </location>
</feature>
<feature type="transmembrane region" description="Helical" evidence="6">
    <location>
        <begin position="96"/>
        <end position="116"/>
    </location>
</feature>
<feature type="transmembrane region" description="Helical" evidence="6">
    <location>
        <begin position="188"/>
        <end position="209"/>
    </location>
</feature>
<evidence type="ECO:0000256" key="6">
    <source>
        <dbReference type="SAM" id="Phobius"/>
    </source>
</evidence>
<evidence type="ECO:0000256" key="4">
    <source>
        <dbReference type="ARBA" id="ARBA00023136"/>
    </source>
</evidence>
<feature type="transmembrane region" description="Helical" evidence="6">
    <location>
        <begin position="241"/>
        <end position="267"/>
    </location>
</feature>
<dbReference type="InterPro" id="IPR011701">
    <property type="entry name" value="MFS"/>
</dbReference>
<evidence type="ECO:0000313" key="7">
    <source>
        <dbReference type="EMBL" id="CAD7231884.1"/>
    </source>
</evidence>
<dbReference type="EMBL" id="OB663984">
    <property type="protein sequence ID" value="CAD7231884.1"/>
    <property type="molecule type" value="Genomic_DNA"/>
</dbReference>
<evidence type="ECO:0000256" key="2">
    <source>
        <dbReference type="ARBA" id="ARBA00022692"/>
    </source>
</evidence>
<feature type="transmembrane region" description="Helical" evidence="6">
    <location>
        <begin position="417"/>
        <end position="437"/>
    </location>
</feature>
<evidence type="ECO:0000256" key="1">
    <source>
        <dbReference type="ARBA" id="ARBA00004141"/>
    </source>
</evidence>
<keyword evidence="3 6" id="KW-1133">Transmembrane helix</keyword>
<dbReference type="InterPro" id="IPR036259">
    <property type="entry name" value="MFS_trans_sf"/>
</dbReference>
<feature type="transmembrane region" description="Helical" evidence="6">
    <location>
        <begin position="349"/>
        <end position="368"/>
    </location>
</feature>
<dbReference type="GO" id="GO:0006820">
    <property type="term" value="P:monoatomic anion transport"/>
    <property type="evidence" value="ECO:0007669"/>
    <property type="project" value="TreeGrafter"/>
</dbReference>
<keyword evidence="2 6" id="KW-0812">Transmembrane</keyword>
<feature type="region of interest" description="Disordered" evidence="5">
    <location>
        <begin position="1"/>
        <end position="33"/>
    </location>
</feature>
<dbReference type="GO" id="GO:0016020">
    <property type="term" value="C:membrane"/>
    <property type="evidence" value="ECO:0007669"/>
    <property type="project" value="UniProtKB-SubCell"/>
</dbReference>
<dbReference type="OrthoDB" id="2985014at2759"/>
<dbReference type="SUPFAM" id="SSF103473">
    <property type="entry name" value="MFS general substrate transporter"/>
    <property type="match status" value="1"/>
</dbReference>
<feature type="transmembrane region" description="Helical" evidence="6">
    <location>
        <begin position="122"/>
        <end position="145"/>
    </location>
</feature>
<dbReference type="GO" id="GO:0022857">
    <property type="term" value="F:transmembrane transporter activity"/>
    <property type="evidence" value="ECO:0007669"/>
    <property type="project" value="InterPro"/>
</dbReference>